<comment type="similarity">
    <text evidence="2">Belongs to the UPF0702 family.</text>
</comment>
<proteinExistence type="inferred from homology"/>
<dbReference type="EMBL" id="SXDP01000004">
    <property type="protein sequence ID" value="NEZ46848.1"/>
    <property type="molecule type" value="Genomic_DNA"/>
</dbReference>
<evidence type="ECO:0000259" key="8">
    <source>
        <dbReference type="Pfam" id="PF04239"/>
    </source>
</evidence>
<evidence type="ECO:0000256" key="4">
    <source>
        <dbReference type="ARBA" id="ARBA00022692"/>
    </source>
</evidence>
<feature type="domain" description="YetF-like N-terminal transmembrane" evidence="9">
    <location>
        <begin position="8"/>
        <end position="70"/>
    </location>
</feature>
<dbReference type="AlphaFoldDB" id="A0A6M0RCF0"/>
<keyword evidence="5 7" id="KW-1133">Transmembrane helix</keyword>
<keyword evidence="11" id="KW-1185">Reference proteome</keyword>
<dbReference type="Gene3D" id="3.30.240.20">
    <property type="entry name" value="bsu07140 like domains"/>
    <property type="match status" value="2"/>
</dbReference>
<dbReference type="Pfam" id="PF04239">
    <property type="entry name" value="DUF421"/>
    <property type="match status" value="1"/>
</dbReference>
<evidence type="ECO:0000259" key="9">
    <source>
        <dbReference type="Pfam" id="PF20730"/>
    </source>
</evidence>
<feature type="transmembrane region" description="Helical" evidence="7">
    <location>
        <begin position="6"/>
        <end position="26"/>
    </location>
</feature>
<evidence type="ECO:0000256" key="3">
    <source>
        <dbReference type="ARBA" id="ARBA00022475"/>
    </source>
</evidence>
<protein>
    <submittedName>
        <fullName evidence="10">DUF421 domain-containing protein</fullName>
    </submittedName>
</protein>
<dbReference type="Pfam" id="PF20730">
    <property type="entry name" value="YetF_N"/>
    <property type="match status" value="1"/>
</dbReference>
<keyword evidence="3" id="KW-1003">Cell membrane</keyword>
<sequence length="243" mass="27706">MNEAIVVLVRGIIGFFTLLIFARILGKQQISQLTFFDYVLGITIGSTASSLTTDLSSKAWPHWVGLMTWMAAGFFMQIITLKWKYAAKYMEGEPSIVIMNGKIMENELRKMRFRISNLLELLRNQGVFDVSEVEYGILESDGKLSILKKPENNPITPKDLNIKSFKKGIGVEVIYDGKLIKQNLKTVNKSEDWLKTQLNKQGIHNFSEVFLATIDEQCKNLYVDTYKDTLDKIIDVGDYKGPY</sequence>
<keyword evidence="6 7" id="KW-0472">Membrane</keyword>
<feature type="transmembrane region" description="Helical" evidence="7">
    <location>
        <begin position="63"/>
        <end position="81"/>
    </location>
</feature>
<evidence type="ECO:0000313" key="11">
    <source>
        <dbReference type="Proteomes" id="UP000473885"/>
    </source>
</evidence>
<reference evidence="10 11" key="1">
    <citation type="submission" date="2019-04" db="EMBL/GenBank/DDBJ databases">
        <title>Genome sequencing of Clostridium botulinum Groups I-IV and Clostridium butyricum.</title>
        <authorList>
            <person name="Brunt J."/>
            <person name="Van Vliet A.H.M."/>
            <person name="Stringer S.C."/>
            <person name="Carter A.T."/>
            <person name="Peck M.W."/>
        </authorList>
    </citation>
    <scope>NUCLEOTIDE SEQUENCE [LARGE SCALE GENOMIC DNA]</scope>
    <source>
        <strain evidence="10 11">IFR 18/094</strain>
    </source>
</reference>
<evidence type="ECO:0000256" key="1">
    <source>
        <dbReference type="ARBA" id="ARBA00004651"/>
    </source>
</evidence>
<evidence type="ECO:0000256" key="7">
    <source>
        <dbReference type="SAM" id="Phobius"/>
    </source>
</evidence>
<dbReference type="InterPro" id="IPR023090">
    <property type="entry name" value="UPF0702_alpha/beta_dom_sf"/>
</dbReference>
<keyword evidence="4 7" id="KW-0812">Transmembrane</keyword>
<dbReference type="PANTHER" id="PTHR34582">
    <property type="entry name" value="UPF0702 TRANSMEMBRANE PROTEIN YCAP"/>
    <property type="match status" value="1"/>
</dbReference>
<comment type="subcellular location">
    <subcellularLocation>
        <location evidence="1">Cell membrane</location>
        <topology evidence="1">Multi-pass membrane protein</topology>
    </subcellularLocation>
</comment>
<dbReference type="GO" id="GO:0005886">
    <property type="term" value="C:plasma membrane"/>
    <property type="evidence" value="ECO:0007669"/>
    <property type="project" value="UniProtKB-SubCell"/>
</dbReference>
<dbReference type="InterPro" id="IPR048454">
    <property type="entry name" value="YetF_N"/>
</dbReference>
<evidence type="ECO:0000256" key="6">
    <source>
        <dbReference type="ARBA" id="ARBA00023136"/>
    </source>
</evidence>
<dbReference type="RefSeq" id="WP_163249036.1">
    <property type="nucleotide sequence ID" value="NZ_SXDP01000004.1"/>
</dbReference>
<comment type="caution">
    <text evidence="10">The sequence shown here is derived from an EMBL/GenBank/DDBJ whole genome shotgun (WGS) entry which is preliminary data.</text>
</comment>
<dbReference type="InterPro" id="IPR007353">
    <property type="entry name" value="DUF421"/>
</dbReference>
<feature type="domain" description="YetF C-terminal" evidence="8">
    <location>
        <begin position="82"/>
        <end position="214"/>
    </location>
</feature>
<accession>A0A6M0RCF0</accession>
<gene>
    <name evidence="10" type="ORF">FDF74_06425</name>
</gene>
<name>A0A6M0RCF0_9CLOT</name>
<evidence type="ECO:0000256" key="5">
    <source>
        <dbReference type="ARBA" id="ARBA00022989"/>
    </source>
</evidence>
<evidence type="ECO:0000313" key="10">
    <source>
        <dbReference type="EMBL" id="NEZ46848.1"/>
    </source>
</evidence>
<dbReference type="Proteomes" id="UP000473885">
    <property type="component" value="Unassembled WGS sequence"/>
</dbReference>
<organism evidence="10 11">
    <name type="scientific">Clostridium niameyense</name>
    <dbReference type="NCBI Taxonomy" id="1622073"/>
    <lineage>
        <taxon>Bacteria</taxon>
        <taxon>Bacillati</taxon>
        <taxon>Bacillota</taxon>
        <taxon>Clostridia</taxon>
        <taxon>Eubacteriales</taxon>
        <taxon>Clostridiaceae</taxon>
        <taxon>Clostridium</taxon>
    </lineage>
</organism>
<dbReference type="PANTHER" id="PTHR34582:SF7">
    <property type="entry name" value="UPF0702 TRANSMEMBRANE PROTEIN YDFS"/>
    <property type="match status" value="1"/>
</dbReference>
<evidence type="ECO:0000256" key="2">
    <source>
        <dbReference type="ARBA" id="ARBA00006448"/>
    </source>
</evidence>